<dbReference type="InterPro" id="IPR011057">
    <property type="entry name" value="Mss4-like_sf"/>
</dbReference>
<feature type="domain" description="CENP-V/GFA" evidence="5">
    <location>
        <begin position="13"/>
        <end position="136"/>
    </location>
</feature>
<evidence type="ECO:0000313" key="7">
    <source>
        <dbReference type="Proteomes" id="UP001501337"/>
    </source>
</evidence>
<keyword evidence="7" id="KW-1185">Reference proteome</keyword>
<dbReference type="PROSITE" id="PS51891">
    <property type="entry name" value="CENP_V_GFA"/>
    <property type="match status" value="1"/>
</dbReference>
<reference evidence="7" key="1">
    <citation type="journal article" date="2019" name="Int. J. Syst. Evol. Microbiol.">
        <title>The Global Catalogue of Microorganisms (GCM) 10K type strain sequencing project: providing services to taxonomists for standard genome sequencing and annotation.</title>
        <authorList>
            <consortium name="The Broad Institute Genomics Platform"/>
            <consortium name="The Broad Institute Genome Sequencing Center for Infectious Disease"/>
            <person name="Wu L."/>
            <person name="Ma J."/>
        </authorList>
    </citation>
    <scope>NUCLEOTIDE SEQUENCE [LARGE SCALE GENOMIC DNA]</scope>
    <source>
        <strain evidence="7">JCM 17555</strain>
    </source>
</reference>
<evidence type="ECO:0000256" key="4">
    <source>
        <dbReference type="ARBA" id="ARBA00023239"/>
    </source>
</evidence>
<evidence type="ECO:0000256" key="1">
    <source>
        <dbReference type="ARBA" id="ARBA00005495"/>
    </source>
</evidence>
<name>A0ABP7PMG2_9GAMM</name>
<gene>
    <name evidence="6" type="ORF">GCM10022278_27260</name>
</gene>
<dbReference type="EMBL" id="BAABBO010000011">
    <property type="protein sequence ID" value="GAA3968065.1"/>
    <property type="molecule type" value="Genomic_DNA"/>
</dbReference>
<evidence type="ECO:0000259" key="5">
    <source>
        <dbReference type="PROSITE" id="PS51891"/>
    </source>
</evidence>
<organism evidence="6 7">
    <name type="scientific">Allohahella marinimesophila</name>
    <dbReference type="NCBI Taxonomy" id="1054972"/>
    <lineage>
        <taxon>Bacteria</taxon>
        <taxon>Pseudomonadati</taxon>
        <taxon>Pseudomonadota</taxon>
        <taxon>Gammaproteobacteria</taxon>
        <taxon>Oceanospirillales</taxon>
        <taxon>Hahellaceae</taxon>
        <taxon>Allohahella</taxon>
    </lineage>
</organism>
<keyword evidence="2" id="KW-0479">Metal-binding</keyword>
<dbReference type="PANTHER" id="PTHR33337:SF40">
    <property type="entry name" value="CENP-V_GFA DOMAIN-CONTAINING PROTEIN-RELATED"/>
    <property type="match status" value="1"/>
</dbReference>
<accession>A0ABP7PMG2</accession>
<sequence>MPIQPVQPTAKPLTGGCLCGGIRYEVDVINGRIGHCHCTMCRRFHGAAYATFGEASANSFRWTAGESLLQAFKAENGTVRQFCRQCGSSLTFTSASNPAGIVEFAAATLDNESLGSRCDELVPDAHIFVADKAPWVNIDDGLPQYRAGRPSERLR</sequence>
<protein>
    <submittedName>
        <fullName evidence="6">GFA family protein</fullName>
    </submittedName>
</protein>
<dbReference type="RefSeq" id="WP_344807262.1">
    <property type="nucleotide sequence ID" value="NZ_BAABBO010000011.1"/>
</dbReference>
<evidence type="ECO:0000256" key="3">
    <source>
        <dbReference type="ARBA" id="ARBA00022833"/>
    </source>
</evidence>
<comment type="caution">
    <text evidence="6">The sequence shown here is derived from an EMBL/GenBank/DDBJ whole genome shotgun (WGS) entry which is preliminary data.</text>
</comment>
<dbReference type="Gene3D" id="3.90.1590.10">
    <property type="entry name" value="glutathione-dependent formaldehyde- activating enzyme (gfa)"/>
    <property type="match status" value="1"/>
</dbReference>
<keyword evidence="3" id="KW-0862">Zinc</keyword>
<keyword evidence="4" id="KW-0456">Lyase</keyword>
<evidence type="ECO:0000313" key="6">
    <source>
        <dbReference type="EMBL" id="GAA3968065.1"/>
    </source>
</evidence>
<evidence type="ECO:0000256" key="2">
    <source>
        <dbReference type="ARBA" id="ARBA00022723"/>
    </source>
</evidence>
<dbReference type="InterPro" id="IPR006913">
    <property type="entry name" value="CENP-V/GFA"/>
</dbReference>
<dbReference type="Pfam" id="PF04828">
    <property type="entry name" value="GFA"/>
    <property type="match status" value="1"/>
</dbReference>
<dbReference type="Proteomes" id="UP001501337">
    <property type="component" value="Unassembled WGS sequence"/>
</dbReference>
<proteinExistence type="inferred from homology"/>
<dbReference type="SUPFAM" id="SSF51316">
    <property type="entry name" value="Mss4-like"/>
    <property type="match status" value="1"/>
</dbReference>
<comment type="similarity">
    <text evidence="1">Belongs to the Gfa family.</text>
</comment>
<dbReference type="PANTHER" id="PTHR33337">
    <property type="entry name" value="GFA DOMAIN-CONTAINING PROTEIN"/>
    <property type="match status" value="1"/>
</dbReference>